<dbReference type="PANTHER" id="PTHR18964:SF162">
    <property type="entry name" value="N-ACETYL-D-GLUCOSAMINE KINASE"/>
    <property type="match status" value="1"/>
</dbReference>
<keyword evidence="10" id="KW-0496">Mitochondrion</keyword>
<feature type="binding site" evidence="10">
    <location>
        <begin position="357"/>
        <end position="360"/>
    </location>
    <ligand>
        <name>NAD(+)</name>
        <dbReference type="ChEBI" id="CHEBI:57540"/>
    </ligand>
</feature>
<feature type="binding site" evidence="10">
    <location>
        <position position="405"/>
    </location>
    <ligand>
        <name>Zn(2+)</name>
        <dbReference type="ChEBI" id="CHEBI:29105"/>
    </ligand>
</feature>
<dbReference type="GO" id="GO:0008270">
    <property type="term" value="F:zinc ion binding"/>
    <property type="evidence" value="ECO:0007669"/>
    <property type="project" value="UniProtKB-UniRule"/>
</dbReference>
<keyword evidence="7 10" id="KW-0520">NAD</keyword>
<dbReference type="InterPro" id="IPR003000">
    <property type="entry name" value="Sirtuin"/>
</dbReference>
<reference evidence="13 14" key="1">
    <citation type="journal article" date="2005" name="PLoS Biol.">
        <title>The genomes of Oryza sativa: a history of duplications.</title>
        <authorList>
            <person name="Yu J."/>
            <person name="Wang J."/>
            <person name="Lin W."/>
            <person name="Li S."/>
            <person name="Li H."/>
            <person name="Zhou J."/>
            <person name="Ni P."/>
            <person name="Dong W."/>
            <person name="Hu S."/>
            <person name="Zeng C."/>
            <person name="Zhang J."/>
            <person name="Zhang Y."/>
            <person name="Li R."/>
            <person name="Xu Z."/>
            <person name="Li S."/>
            <person name="Li X."/>
            <person name="Zheng H."/>
            <person name="Cong L."/>
            <person name="Lin L."/>
            <person name="Yin J."/>
            <person name="Geng J."/>
            <person name="Li G."/>
            <person name="Shi J."/>
            <person name="Liu J."/>
            <person name="Lv H."/>
            <person name="Li J."/>
            <person name="Wang J."/>
            <person name="Deng Y."/>
            <person name="Ran L."/>
            <person name="Shi X."/>
            <person name="Wang X."/>
            <person name="Wu Q."/>
            <person name="Li C."/>
            <person name="Ren X."/>
            <person name="Wang J."/>
            <person name="Wang X."/>
            <person name="Li D."/>
            <person name="Liu D."/>
            <person name="Zhang X."/>
            <person name="Ji Z."/>
            <person name="Zhao W."/>
            <person name="Sun Y."/>
            <person name="Zhang Z."/>
            <person name="Bao J."/>
            <person name="Han Y."/>
            <person name="Dong L."/>
            <person name="Ji J."/>
            <person name="Chen P."/>
            <person name="Wu S."/>
            <person name="Liu J."/>
            <person name="Xiao Y."/>
            <person name="Bu D."/>
            <person name="Tan J."/>
            <person name="Yang L."/>
            <person name="Ye C."/>
            <person name="Zhang J."/>
            <person name="Xu J."/>
            <person name="Zhou Y."/>
            <person name="Yu Y."/>
            <person name="Zhang B."/>
            <person name="Zhuang S."/>
            <person name="Wei H."/>
            <person name="Liu B."/>
            <person name="Lei M."/>
            <person name="Yu H."/>
            <person name="Li Y."/>
            <person name="Xu H."/>
            <person name="Wei S."/>
            <person name="He X."/>
            <person name="Fang L."/>
            <person name="Zhang Z."/>
            <person name="Zhang Y."/>
            <person name="Huang X."/>
            <person name="Su Z."/>
            <person name="Tong W."/>
            <person name="Li J."/>
            <person name="Tong Z."/>
            <person name="Li S."/>
            <person name="Ye J."/>
            <person name="Wang L."/>
            <person name="Fang L."/>
            <person name="Lei T."/>
            <person name="Chen C."/>
            <person name="Chen H."/>
            <person name="Xu Z."/>
            <person name="Li H."/>
            <person name="Huang H."/>
            <person name="Zhang F."/>
            <person name="Xu H."/>
            <person name="Li N."/>
            <person name="Zhao C."/>
            <person name="Li S."/>
            <person name="Dong L."/>
            <person name="Huang Y."/>
            <person name="Li L."/>
            <person name="Xi Y."/>
            <person name="Qi Q."/>
            <person name="Li W."/>
            <person name="Zhang B."/>
            <person name="Hu W."/>
            <person name="Zhang Y."/>
            <person name="Tian X."/>
            <person name="Jiao Y."/>
            <person name="Liang X."/>
            <person name="Jin J."/>
            <person name="Gao L."/>
            <person name="Zheng W."/>
            <person name="Hao B."/>
            <person name="Liu S."/>
            <person name="Wang W."/>
            <person name="Yuan L."/>
            <person name="Cao M."/>
            <person name="McDermott J."/>
            <person name="Samudrala R."/>
            <person name="Wang J."/>
            <person name="Wong G.K."/>
            <person name="Yang H."/>
        </authorList>
    </citation>
    <scope>NUCLEOTIDE SEQUENCE [LARGE SCALE GENOMIC DNA]</scope>
    <source>
        <strain evidence="14">cv. 93-11</strain>
    </source>
</reference>
<keyword evidence="2 10" id="KW-0479">Metal-binding</keyword>
<dbReference type="FunFam" id="3.30.420.40:FF:000049">
    <property type="entry name" value="N-acetyl-D-glucosamine kinase"/>
    <property type="match status" value="1"/>
</dbReference>
<dbReference type="GO" id="GO:0045127">
    <property type="term" value="F:N-acetylglucosamine kinase activity"/>
    <property type="evidence" value="ECO:0007669"/>
    <property type="project" value="UniProtKB-EC"/>
</dbReference>
<dbReference type="STRING" id="39946.A2XBC4"/>
<dbReference type="Gene3D" id="3.30.1600.10">
    <property type="entry name" value="SIR2/SIRT2 'Small Domain"/>
    <property type="match status" value="1"/>
</dbReference>
<feature type="active site" description="Proton acceptor" evidence="10">
    <location>
        <position position="375"/>
    </location>
</feature>
<dbReference type="Pfam" id="PF02146">
    <property type="entry name" value="SIR2"/>
    <property type="match status" value="1"/>
</dbReference>
<protein>
    <recommendedName>
        <fullName evidence="10">NAD-dependent protein deacylase</fullName>
        <ecNumber evidence="10">2.3.1.-</ecNumber>
    </recommendedName>
    <alternativeName>
        <fullName evidence="10">Regulatory protein SIR2 homolog 5</fullName>
    </alternativeName>
</protein>
<comment type="catalytic activity">
    <reaction evidence="10">
        <text>N(6)-succinyl-L-lysyl-[protein] + NAD(+) + H2O = 2''-O-succinyl-ADP-D-ribose + nicotinamide + L-lysyl-[protein]</text>
        <dbReference type="Rhea" id="RHEA:47668"/>
        <dbReference type="Rhea" id="RHEA-COMP:9752"/>
        <dbReference type="Rhea" id="RHEA-COMP:11877"/>
        <dbReference type="ChEBI" id="CHEBI:15377"/>
        <dbReference type="ChEBI" id="CHEBI:17154"/>
        <dbReference type="ChEBI" id="CHEBI:29969"/>
        <dbReference type="ChEBI" id="CHEBI:57540"/>
        <dbReference type="ChEBI" id="CHEBI:87830"/>
        <dbReference type="ChEBI" id="CHEBI:87832"/>
    </reaction>
</comment>
<dbReference type="CDD" id="cd01412">
    <property type="entry name" value="SIRT5_Af1_CobB"/>
    <property type="match status" value="1"/>
</dbReference>
<comment type="catalytic activity">
    <reaction evidence="10">
        <text>N(6)-malonyl-L-lysyl-[protein] + NAD(+) + H2O = 2''-O-malonyl-ADP-D-ribose + nicotinamide + L-lysyl-[protein]</text>
        <dbReference type="Rhea" id="RHEA:47672"/>
        <dbReference type="Rhea" id="RHEA-COMP:9752"/>
        <dbReference type="Rhea" id="RHEA-COMP:11878"/>
        <dbReference type="ChEBI" id="CHEBI:15377"/>
        <dbReference type="ChEBI" id="CHEBI:17154"/>
        <dbReference type="ChEBI" id="CHEBI:29969"/>
        <dbReference type="ChEBI" id="CHEBI:57540"/>
        <dbReference type="ChEBI" id="CHEBI:87831"/>
        <dbReference type="ChEBI" id="CHEBI:87833"/>
    </reaction>
</comment>
<dbReference type="InterPro" id="IPR027546">
    <property type="entry name" value="Sirtuin_class_III"/>
</dbReference>
<sequence length="501" mass="56071">MYYGFDIGGTKIALGVFDKDLRLQWETRVPTPRESYDEFLTAIAALVAQADERFGVKGSVGIGIPGMPETDDGTLYAANVPAASGKALRADLSARLERDVRLDNDANCFALSEAWDDEFRQYPLVMGLILGTGVGGGIVINGKPITGRSYITGEFGHIRLPVDALDIVGREFPLTRCGCGQHGCIENYLSGRGFAWLYEHFYHQKLEAPQIITLWEQGDAQAREHVERYLDLLAGRLSRFRKNKRRLRERLRQRIFFRDRMMPEAMDKPRVVVLTGAGISAESGIRTFRAADGLWEEHRVEDVATPEGFARDPDLVQAFYNARRRQLQQPEIAPNPAHLALAKLEEALGDRFLLVTQNIDNLHERAGNKNIIHMHGELLKVRCAWSGQVLDWKEDVLPEDKCHCCQFPARLRPHVVWFGEMPLGMDDIYSALAMADVFIAIGTSGHVYPAAGFVHEARLHGAHTVELNLEPSQVGSEFEEKHYGLASAVVPEFVDKLLKGL</sequence>
<dbReference type="AlphaFoldDB" id="A2XBC4"/>
<comment type="caution">
    <text evidence="10 11">Lacks conserved residue(s) required for the propagation of feature annotation.</text>
</comment>
<keyword evidence="6" id="KW-0067">ATP-binding</keyword>
<dbReference type="Proteomes" id="UP000007015">
    <property type="component" value="Chromosome 2"/>
</dbReference>
<dbReference type="HOGENOM" id="CLU_544449_0_0_1"/>
<dbReference type="Gramene" id="BGIOSGA009349-TA">
    <property type="protein sequence ID" value="BGIOSGA009349-PA"/>
    <property type="gene ID" value="BGIOSGA009349"/>
</dbReference>
<keyword evidence="14" id="KW-1185">Reference proteome</keyword>
<accession>A2XBC4</accession>
<dbReference type="SUPFAM" id="SSF52467">
    <property type="entry name" value="DHS-like NAD/FAD-binding domain"/>
    <property type="match status" value="1"/>
</dbReference>
<dbReference type="InterPro" id="IPR026591">
    <property type="entry name" value="Sirtuin_cat_small_dom_sf"/>
</dbReference>
<comment type="catalytic activity">
    <reaction evidence="10">
        <text>N(6)-glutaryl-L-lysyl-[protein] + NAD(+) + H2O = 2''-O-glutaryl-ADP-D-ribose + nicotinamide + L-lysyl-[protein]</text>
        <dbReference type="Rhea" id="RHEA:47664"/>
        <dbReference type="Rhea" id="RHEA-COMP:9752"/>
        <dbReference type="Rhea" id="RHEA-COMP:11875"/>
        <dbReference type="ChEBI" id="CHEBI:15377"/>
        <dbReference type="ChEBI" id="CHEBI:17154"/>
        <dbReference type="ChEBI" id="CHEBI:29969"/>
        <dbReference type="ChEBI" id="CHEBI:57540"/>
        <dbReference type="ChEBI" id="CHEBI:87828"/>
        <dbReference type="ChEBI" id="CHEBI:87829"/>
    </reaction>
</comment>
<proteinExistence type="inferred from homology"/>
<evidence type="ECO:0000256" key="4">
    <source>
        <dbReference type="ARBA" id="ARBA00022777"/>
    </source>
</evidence>
<dbReference type="GO" id="GO:0005739">
    <property type="term" value="C:mitochondrion"/>
    <property type="evidence" value="ECO:0007669"/>
    <property type="project" value="UniProtKB-SubCell"/>
</dbReference>
<feature type="binding site" evidence="10">
    <location>
        <begin position="468"/>
        <end position="470"/>
    </location>
    <ligand>
        <name>NAD(+)</name>
        <dbReference type="ChEBI" id="CHEBI:57540"/>
    </ligand>
</feature>
<dbReference type="InterPro" id="IPR029035">
    <property type="entry name" value="DHS-like_NAD/FAD-binding_dom"/>
</dbReference>
<evidence type="ECO:0000259" key="12">
    <source>
        <dbReference type="PROSITE" id="PS50305"/>
    </source>
</evidence>
<dbReference type="EC" id="2.3.1.-" evidence="10"/>
<evidence type="ECO:0000256" key="10">
    <source>
        <dbReference type="HAMAP-Rule" id="MF_03160"/>
    </source>
</evidence>
<evidence type="ECO:0000256" key="2">
    <source>
        <dbReference type="ARBA" id="ARBA00022723"/>
    </source>
</evidence>
<feature type="binding site" evidence="10">
    <location>
        <position position="486"/>
    </location>
    <ligand>
        <name>NAD(+)</name>
        <dbReference type="ChEBI" id="CHEBI:57540"/>
    </ligand>
</feature>
<dbReference type="Gene3D" id="3.30.420.40">
    <property type="match status" value="2"/>
</dbReference>
<dbReference type="InterPro" id="IPR043129">
    <property type="entry name" value="ATPase_NBD"/>
</dbReference>
<comment type="cofactor">
    <cofactor evidence="10">
        <name>Zn(2+)</name>
        <dbReference type="ChEBI" id="CHEBI:29105"/>
    </cofactor>
    <text evidence="10">Binds 1 zinc ion per subunit.</text>
</comment>
<name>A2XBC4_ORYSI</name>
<comment type="domain">
    <text evidence="10">In contrast to class I sirtuins, class III sirtuins have only weak deacetylase activity. Difference in substrate specificity is probably due to a larger hydrophobic pocket with 2 residues (Tyr-320 and Arg-323) that bind to malonylated and succinylated substrates and define the specificity.</text>
</comment>
<evidence type="ECO:0000256" key="11">
    <source>
        <dbReference type="PROSITE-ProRule" id="PRU00236"/>
    </source>
</evidence>
<organism evidence="13 14">
    <name type="scientific">Oryza sativa subsp. indica</name>
    <name type="common">Rice</name>
    <dbReference type="NCBI Taxonomy" id="39946"/>
    <lineage>
        <taxon>Eukaryota</taxon>
        <taxon>Viridiplantae</taxon>
        <taxon>Streptophyta</taxon>
        <taxon>Embryophyta</taxon>
        <taxon>Tracheophyta</taxon>
        <taxon>Spermatophyta</taxon>
        <taxon>Magnoliopsida</taxon>
        <taxon>Liliopsida</taxon>
        <taxon>Poales</taxon>
        <taxon>Poaceae</taxon>
        <taxon>BOP clade</taxon>
        <taxon>Oryzoideae</taxon>
        <taxon>Oryzeae</taxon>
        <taxon>Oryzinae</taxon>
        <taxon>Oryza</taxon>
        <taxon>Oryza sativa</taxon>
    </lineage>
</organism>
<comment type="similarity">
    <text evidence="10">Belongs to the sirtuin family. Class III subfamily.</text>
</comment>
<feature type="binding site" evidence="10">
    <location>
        <position position="323"/>
    </location>
    <ligand>
        <name>substrate</name>
    </ligand>
</feature>
<feature type="binding site" evidence="10">
    <location>
        <begin position="276"/>
        <end position="295"/>
    </location>
    <ligand>
        <name>NAD(+)</name>
        <dbReference type="ChEBI" id="CHEBI:57540"/>
    </ligand>
</feature>
<comment type="function">
    <text evidence="10">NAD-dependent lysine demalonylase, desuccinylase and deglutarylase that specifically removes malonyl, succinyl and glutaryl groups on target proteins. Has weak NAD-dependent protein deacetylase activity; however this activity may not be physiologically relevant in vivo.</text>
</comment>
<evidence type="ECO:0000256" key="6">
    <source>
        <dbReference type="ARBA" id="ARBA00022840"/>
    </source>
</evidence>
<dbReference type="NCBIfam" id="NF009835">
    <property type="entry name" value="PRK13310.1"/>
    <property type="match status" value="1"/>
</dbReference>
<dbReference type="GO" id="GO:0036055">
    <property type="term" value="F:protein-succinyllysine desuccinylase activity"/>
    <property type="evidence" value="ECO:0007669"/>
    <property type="project" value="UniProtKB-UniRule"/>
</dbReference>
<evidence type="ECO:0000256" key="5">
    <source>
        <dbReference type="ARBA" id="ARBA00022833"/>
    </source>
</evidence>
<dbReference type="GO" id="GO:0061697">
    <property type="term" value="F:protein-glutaryllysine deglutarylase activity"/>
    <property type="evidence" value="ECO:0007669"/>
    <property type="project" value="RHEA"/>
</dbReference>
<dbReference type="PANTHER" id="PTHR18964">
    <property type="entry name" value="ROK (REPRESSOR, ORF, KINASE) FAMILY"/>
    <property type="match status" value="1"/>
</dbReference>
<dbReference type="InterPro" id="IPR026590">
    <property type="entry name" value="Ssirtuin_cat_dom"/>
</dbReference>
<evidence type="ECO:0000256" key="8">
    <source>
        <dbReference type="ARBA" id="ARBA00023277"/>
    </source>
</evidence>
<dbReference type="GO" id="GO:0036054">
    <property type="term" value="F:protein-malonyllysine demalonylase activity"/>
    <property type="evidence" value="ECO:0007669"/>
    <property type="project" value="UniProtKB-UniRule"/>
</dbReference>
<comment type="subcellular location">
    <subcellularLocation>
        <location evidence="10">Mitochondrion</location>
    </subcellularLocation>
</comment>
<keyword evidence="3" id="KW-0547">Nucleotide-binding</keyword>
<dbReference type="HAMAP" id="MF_01121">
    <property type="entry name" value="Sirtuin_ClassIII"/>
    <property type="match status" value="1"/>
</dbReference>
<dbReference type="PROSITE" id="PS50305">
    <property type="entry name" value="SIRTUIN"/>
    <property type="match status" value="1"/>
</dbReference>
<evidence type="ECO:0000313" key="14">
    <source>
        <dbReference type="Proteomes" id="UP000007015"/>
    </source>
</evidence>
<evidence type="ECO:0000313" key="13">
    <source>
        <dbReference type="EMBL" id="EAY88134.1"/>
    </source>
</evidence>
<keyword evidence="8" id="KW-0119">Carbohydrate metabolism</keyword>
<evidence type="ECO:0000256" key="1">
    <source>
        <dbReference type="ARBA" id="ARBA00022679"/>
    </source>
</evidence>
<evidence type="ECO:0000256" key="7">
    <source>
        <dbReference type="ARBA" id="ARBA00023027"/>
    </source>
</evidence>
<evidence type="ECO:0000256" key="3">
    <source>
        <dbReference type="ARBA" id="ARBA00022741"/>
    </source>
</evidence>
<feature type="domain" description="Deacetylase sirtuin-type" evidence="12">
    <location>
        <begin position="248"/>
        <end position="500"/>
    </location>
</feature>
<dbReference type="SUPFAM" id="SSF53067">
    <property type="entry name" value="Actin-like ATPase domain"/>
    <property type="match status" value="1"/>
</dbReference>
<feature type="binding site" evidence="10">
    <location>
        <begin position="442"/>
        <end position="444"/>
    </location>
    <ligand>
        <name>NAD(+)</name>
        <dbReference type="ChEBI" id="CHEBI:57540"/>
    </ligand>
</feature>
<dbReference type="GO" id="GO:0070403">
    <property type="term" value="F:NAD+ binding"/>
    <property type="evidence" value="ECO:0007669"/>
    <property type="project" value="UniProtKB-UniRule"/>
</dbReference>
<keyword evidence="1 10" id="KW-0808">Transferase</keyword>
<dbReference type="GO" id="GO:0005524">
    <property type="term" value="F:ATP binding"/>
    <property type="evidence" value="ECO:0007669"/>
    <property type="project" value="UniProtKB-KW"/>
</dbReference>
<dbReference type="GO" id="GO:0034979">
    <property type="term" value="F:NAD-dependent protein lysine deacetylase activity"/>
    <property type="evidence" value="ECO:0007669"/>
    <property type="project" value="UniProtKB-UniRule"/>
</dbReference>
<keyword evidence="5 10" id="KW-0862">Zinc</keyword>
<feature type="binding site" evidence="10">
    <location>
        <position position="383"/>
    </location>
    <ligand>
        <name>Zn(2+)</name>
        <dbReference type="ChEBI" id="CHEBI:29105"/>
    </ligand>
</feature>
<dbReference type="Gene3D" id="3.40.50.1220">
    <property type="entry name" value="TPP-binding domain"/>
    <property type="match status" value="1"/>
</dbReference>
<dbReference type="InterPro" id="IPR049874">
    <property type="entry name" value="ROK_cs"/>
</dbReference>
<dbReference type="NCBIfam" id="NF001755">
    <property type="entry name" value="PRK00481.1-5"/>
    <property type="match status" value="1"/>
</dbReference>
<evidence type="ECO:0000256" key="9">
    <source>
        <dbReference type="ARBA" id="ARBA00049065"/>
    </source>
</evidence>
<feature type="binding site" evidence="10">
    <location>
        <position position="320"/>
    </location>
    <ligand>
        <name>substrate</name>
    </ligand>
</feature>
<dbReference type="PROSITE" id="PS01125">
    <property type="entry name" value="ROK"/>
    <property type="match status" value="1"/>
</dbReference>
<keyword evidence="4" id="KW-0418">Kinase</keyword>
<gene>
    <name evidence="13" type="ORF">OsI_09569</name>
</gene>
<dbReference type="InterPro" id="IPR000600">
    <property type="entry name" value="ROK"/>
</dbReference>
<comment type="catalytic activity">
    <reaction evidence="9">
        <text>N-acetyl-D-glucosamine + ATP = N-acetyl-D-glucosamine 6-phosphate + ADP + H(+)</text>
        <dbReference type="Rhea" id="RHEA:17417"/>
        <dbReference type="ChEBI" id="CHEBI:15378"/>
        <dbReference type="ChEBI" id="CHEBI:30616"/>
        <dbReference type="ChEBI" id="CHEBI:57513"/>
        <dbReference type="ChEBI" id="CHEBI:456216"/>
        <dbReference type="ChEBI" id="CHEBI:506227"/>
        <dbReference type="EC" id="2.7.1.59"/>
    </reaction>
</comment>
<dbReference type="CDD" id="cd24057">
    <property type="entry name" value="ASKHA_NBD_ROK_NAGK"/>
    <property type="match status" value="1"/>
</dbReference>
<dbReference type="Pfam" id="PF00480">
    <property type="entry name" value="ROK"/>
    <property type="match status" value="1"/>
</dbReference>
<dbReference type="EMBL" id="CM000127">
    <property type="protein sequence ID" value="EAY88134.1"/>
    <property type="molecule type" value="Genomic_DNA"/>
</dbReference>